<evidence type="ECO:0000256" key="6">
    <source>
        <dbReference type="ARBA" id="ARBA00022801"/>
    </source>
</evidence>
<dbReference type="GO" id="GO:0008810">
    <property type="term" value="F:cellulase activity"/>
    <property type="evidence" value="ECO:0007669"/>
    <property type="project" value="UniProtKB-EC"/>
</dbReference>
<reference evidence="11 12" key="1">
    <citation type="submission" date="2020-09" db="EMBL/GenBank/DDBJ databases">
        <title>Characterization and genome sequencing of Ruminiclostridium sp. nov. MA18.</title>
        <authorList>
            <person name="Rettenmaier R."/>
            <person name="Kowollik M.-L."/>
            <person name="Liebl W."/>
            <person name="Zverlov V."/>
        </authorList>
    </citation>
    <scope>NUCLEOTIDE SEQUENCE [LARGE SCALE GENOMIC DNA]</scope>
    <source>
        <strain evidence="11 12">MA18</strain>
    </source>
</reference>
<evidence type="ECO:0000256" key="9">
    <source>
        <dbReference type="ARBA" id="ARBA00023295"/>
    </source>
</evidence>
<evidence type="ECO:0000256" key="1">
    <source>
        <dbReference type="ARBA" id="ARBA00000966"/>
    </source>
</evidence>
<dbReference type="SUPFAM" id="SSF141066">
    <property type="entry name" value="ICP-like"/>
    <property type="match status" value="1"/>
</dbReference>
<dbReference type="GO" id="GO:0030245">
    <property type="term" value="P:cellulose catabolic process"/>
    <property type="evidence" value="ECO:0007669"/>
    <property type="project" value="UniProtKB-KW"/>
</dbReference>
<dbReference type="InterPro" id="IPR052781">
    <property type="entry name" value="Cys_protease_inhibitor_I42"/>
</dbReference>
<dbReference type="PROSITE" id="PS00018">
    <property type="entry name" value="EF_HAND_1"/>
    <property type="match status" value="1"/>
</dbReference>
<keyword evidence="7" id="KW-0136">Cellulose degradation</keyword>
<dbReference type="InterPro" id="IPR018990">
    <property type="entry name" value="Prot_inh_I42_chagasin"/>
</dbReference>
<evidence type="ECO:0000256" key="4">
    <source>
        <dbReference type="ARBA" id="ARBA00022704"/>
    </source>
</evidence>
<dbReference type="Pfam" id="PF00404">
    <property type="entry name" value="Dockerin_1"/>
    <property type="match status" value="1"/>
</dbReference>
<dbReference type="Pfam" id="PF09394">
    <property type="entry name" value="Inhibitor_I42"/>
    <property type="match status" value="1"/>
</dbReference>
<dbReference type="PROSITE" id="PS51766">
    <property type="entry name" value="DOCKERIN"/>
    <property type="match status" value="1"/>
</dbReference>
<gene>
    <name evidence="11" type="ORF">EHE19_013370</name>
</gene>
<name>A0A4V6ENF4_9FIRM</name>
<dbReference type="InterPro" id="IPR018247">
    <property type="entry name" value="EF_Hand_1_Ca_BS"/>
</dbReference>
<comment type="catalytic activity">
    <reaction evidence="1">
        <text>Endohydrolysis of (1-&gt;4)-beta-D-glucosidic linkages in cellulose, lichenin and cereal beta-D-glucans.</text>
        <dbReference type="EC" id="3.2.1.4"/>
    </reaction>
</comment>
<proteinExistence type="predicted"/>
<dbReference type="Gene3D" id="1.10.1330.10">
    <property type="entry name" value="Dockerin domain"/>
    <property type="match status" value="1"/>
</dbReference>
<evidence type="ECO:0000256" key="3">
    <source>
        <dbReference type="ARBA" id="ARBA00022690"/>
    </source>
</evidence>
<evidence type="ECO:0000256" key="8">
    <source>
        <dbReference type="ARBA" id="ARBA00023277"/>
    </source>
</evidence>
<dbReference type="RefSeq" id="WP_137698352.1">
    <property type="nucleotide sequence ID" value="NZ_CP061336.1"/>
</dbReference>
<keyword evidence="12" id="KW-1185">Reference proteome</keyword>
<keyword evidence="6" id="KW-0378">Hydrolase</keyword>
<evidence type="ECO:0000313" key="11">
    <source>
        <dbReference type="EMBL" id="QNU65878.1"/>
    </source>
</evidence>
<evidence type="ECO:0000256" key="5">
    <source>
        <dbReference type="ARBA" id="ARBA00022729"/>
    </source>
</evidence>
<dbReference type="PANTHER" id="PTHR36530:SF1">
    <property type="entry name" value="AMOEBIASIN-1"/>
    <property type="match status" value="1"/>
</dbReference>
<keyword evidence="3" id="KW-0646">Protease inhibitor</keyword>
<protein>
    <recommendedName>
        <fullName evidence="2">cellulase</fullName>
        <ecNumber evidence="2">3.2.1.4</ecNumber>
    </recommendedName>
</protein>
<dbReference type="AlphaFoldDB" id="A0A4V6ENF4"/>
<dbReference type="GO" id="GO:0004869">
    <property type="term" value="F:cysteine-type endopeptidase inhibitor activity"/>
    <property type="evidence" value="ECO:0007669"/>
    <property type="project" value="UniProtKB-KW"/>
</dbReference>
<dbReference type="InterPro" id="IPR036439">
    <property type="entry name" value="Dockerin_dom_sf"/>
</dbReference>
<dbReference type="PANTHER" id="PTHR36530">
    <property type="entry name" value="INHIBITOR OF CYSTEINE PEPTIDASE"/>
    <property type="match status" value="1"/>
</dbReference>
<dbReference type="SUPFAM" id="SSF63446">
    <property type="entry name" value="Type I dockerin domain"/>
    <property type="match status" value="1"/>
</dbReference>
<keyword evidence="4" id="KW-0789">Thiol protease inhibitor</keyword>
<keyword evidence="9" id="KW-0326">Glycosidase</keyword>
<evidence type="ECO:0000256" key="7">
    <source>
        <dbReference type="ARBA" id="ARBA00023001"/>
    </source>
</evidence>
<dbReference type="OrthoDB" id="48736at2"/>
<evidence type="ECO:0000256" key="2">
    <source>
        <dbReference type="ARBA" id="ARBA00012601"/>
    </source>
</evidence>
<dbReference type="InterPro" id="IPR036331">
    <property type="entry name" value="Chagasin-like_sf"/>
</dbReference>
<evidence type="ECO:0000313" key="12">
    <source>
        <dbReference type="Proteomes" id="UP000306409"/>
    </source>
</evidence>
<dbReference type="CDD" id="cd14256">
    <property type="entry name" value="Dockerin_I"/>
    <property type="match status" value="1"/>
</dbReference>
<dbReference type="InterPro" id="IPR002105">
    <property type="entry name" value="Dockerin_1_rpt"/>
</dbReference>
<dbReference type="EC" id="3.2.1.4" evidence="2"/>
<keyword evidence="5" id="KW-0732">Signal</keyword>
<dbReference type="Proteomes" id="UP000306409">
    <property type="component" value="Chromosome"/>
</dbReference>
<dbReference type="EMBL" id="CP061336">
    <property type="protein sequence ID" value="QNU65878.1"/>
    <property type="molecule type" value="Genomic_DNA"/>
</dbReference>
<accession>A0A4V6ENF4</accession>
<dbReference type="KEGG" id="rher:EHE19_013370"/>
<evidence type="ECO:0000256" key="10">
    <source>
        <dbReference type="ARBA" id="ARBA00023326"/>
    </source>
</evidence>
<dbReference type="Gene3D" id="2.60.40.2020">
    <property type="match status" value="1"/>
</dbReference>
<sequence length="320" mass="35962">MKRTLKTQTKELKPISHSIKKHIAISLAVLMLSLIFVPIGSVNAESLTNEGISGFTEFTTIYGDLNNDLRVNALDYALMKSLLLDNTGKYIKTADVNGDNELNVLDLSLMKQFLLGSILRFPVGNTFVDTENGSIIYVEQNKSFEITLEENGSTGYQWFYSISDISALNLISEENLIYTSPELDGAPIQKIWTFEALEPGTYTLTFEYKRPWQQGIAPIEIVECTIIVSSSDENVINVTTNEPFSISMQEGGIVGFTSTCKISDESVLLVSEELDDFRPEIADWLYSRIYTFIATEPGQYKIVFTQRPFETKIVYTVNVK</sequence>
<dbReference type="InterPro" id="IPR016134">
    <property type="entry name" value="Dockerin_dom"/>
</dbReference>
<keyword evidence="8" id="KW-0119">Carbohydrate metabolism</keyword>
<organism evidence="11 12">
    <name type="scientific">Ruminiclostridium herbifermentans</name>
    <dbReference type="NCBI Taxonomy" id="2488810"/>
    <lineage>
        <taxon>Bacteria</taxon>
        <taxon>Bacillati</taxon>
        <taxon>Bacillota</taxon>
        <taxon>Clostridia</taxon>
        <taxon>Eubacteriales</taxon>
        <taxon>Oscillospiraceae</taxon>
        <taxon>Ruminiclostridium</taxon>
    </lineage>
</organism>
<keyword evidence="10" id="KW-0624">Polysaccharide degradation</keyword>